<evidence type="ECO:0000313" key="4">
    <source>
        <dbReference type="Proteomes" id="UP000247005"/>
    </source>
</evidence>
<dbReference type="InterPro" id="IPR021308">
    <property type="entry name" value="GfcB"/>
</dbReference>
<dbReference type="OrthoDB" id="5591889at2"/>
<evidence type="ECO:0000313" key="2">
    <source>
        <dbReference type="EMBL" id="POP50970.1"/>
    </source>
</evidence>
<protein>
    <submittedName>
        <fullName evidence="2">Regulator</fullName>
    </submittedName>
</protein>
<keyword evidence="3" id="KW-1185">Reference proteome</keyword>
<evidence type="ECO:0000313" key="3">
    <source>
        <dbReference type="Proteomes" id="UP000237073"/>
    </source>
</evidence>
<organism evidence="2 4">
    <name type="scientific">Superficieibacter electus</name>
    <dbReference type="NCBI Taxonomy" id="2022662"/>
    <lineage>
        <taxon>Bacteria</taxon>
        <taxon>Pseudomonadati</taxon>
        <taxon>Pseudomonadota</taxon>
        <taxon>Gammaproteobacteria</taxon>
        <taxon>Enterobacterales</taxon>
        <taxon>Enterobacteriaceae</taxon>
        <taxon>Superficieibacter</taxon>
    </lineage>
</organism>
<accession>A0A2P5GWM3</accession>
<evidence type="ECO:0000313" key="1">
    <source>
        <dbReference type="EMBL" id="POP48009.1"/>
    </source>
</evidence>
<dbReference type="AlphaFoldDB" id="A0A2P5GWM3"/>
<dbReference type="EMBL" id="PQGD01000001">
    <property type="protein sequence ID" value="POP50970.1"/>
    <property type="molecule type" value="Genomic_DNA"/>
</dbReference>
<dbReference type="InterPro" id="IPR023373">
    <property type="entry name" value="YmcC_sf"/>
</dbReference>
<dbReference type="EMBL" id="PQGE01000001">
    <property type="protein sequence ID" value="POP48009.1"/>
    <property type="molecule type" value="Genomic_DNA"/>
</dbReference>
<comment type="caution">
    <text evidence="2">The sequence shown here is derived from an EMBL/GenBank/DDBJ whole genome shotgun (WGS) entry which is preliminary data.</text>
</comment>
<dbReference type="Proteomes" id="UP000247005">
    <property type="component" value="Unassembled WGS sequence"/>
</dbReference>
<sequence>MQGCTHSQQSIVDTLDSTFYGAKDVTVSNQQIEALPYNTMYLRINDGQRIFVVLGYLENGQRKWLTQDKAMLVTQSGRLVKTVNLPDNLLEVSNLPQDPLLNARQLRDGTTWTRTIGWTEDERFRSATVVSRFSAGGEDVLTIAGKRVRCLVWHENAHTDSPSRDWQNTFWVDAVSGQVRQGRQMLGAGVLPIDFTILKPATL</sequence>
<name>A0A2P5GWM3_9ENTR</name>
<proteinExistence type="predicted"/>
<reference evidence="3 4" key="1">
    <citation type="submission" date="2018-01" db="EMBL/GenBank/DDBJ databases">
        <title>Superficieibacter electus gen. nov., sp. nov., an extended-spectrum beta-lactamase possessing member of the Enterobacteriaceae family, isolated from intensive care unit surfaces.</title>
        <authorList>
            <person name="Potter R.F."/>
            <person name="D'Souza A.W."/>
        </authorList>
    </citation>
    <scope>NUCLEOTIDE SEQUENCE [LARGE SCALE GENOMIC DNA]</scope>
    <source>
        <strain evidence="2 4">BP-1</strain>
        <strain evidence="1 3">BP-2</strain>
    </source>
</reference>
<dbReference type="SUPFAM" id="SSF159270">
    <property type="entry name" value="YmcC-like"/>
    <property type="match status" value="1"/>
</dbReference>
<dbReference type="Gene3D" id="2.40.360.10">
    <property type="entry name" value="YmcC-like"/>
    <property type="match status" value="1"/>
</dbReference>
<gene>
    <name evidence="2" type="ORF">CHU32_01200</name>
    <name evidence="1" type="ORF">CHU33_01195</name>
</gene>
<dbReference type="Proteomes" id="UP000237073">
    <property type="component" value="Unassembled WGS sequence"/>
</dbReference>
<dbReference type="Pfam" id="PF11102">
    <property type="entry name" value="YjbF"/>
    <property type="match status" value="1"/>
</dbReference>